<proteinExistence type="predicted"/>
<dbReference type="RefSeq" id="WP_133804553.1">
    <property type="nucleotide sequence ID" value="NZ_SNWQ01000023.1"/>
</dbReference>
<dbReference type="EMBL" id="SNWQ01000023">
    <property type="protein sequence ID" value="TDO35262.1"/>
    <property type="molecule type" value="Genomic_DNA"/>
</dbReference>
<protein>
    <submittedName>
        <fullName evidence="1">Uncharacterized protein</fullName>
    </submittedName>
</protein>
<name>A0A4R6JHR2_9ACTN</name>
<organism evidence="1 2">
    <name type="scientific">Kribbella caucasensis</name>
    <dbReference type="NCBI Taxonomy" id="2512215"/>
    <lineage>
        <taxon>Bacteria</taxon>
        <taxon>Bacillati</taxon>
        <taxon>Actinomycetota</taxon>
        <taxon>Actinomycetes</taxon>
        <taxon>Propionibacteriales</taxon>
        <taxon>Kribbellaceae</taxon>
        <taxon>Kribbella</taxon>
    </lineage>
</organism>
<dbReference type="Proteomes" id="UP000295388">
    <property type="component" value="Unassembled WGS sequence"/>
</dbReference>
<keyword evidence="2" id="KW-1185">Reference proteome</keyword>
<dbReference type="AlphaFoldDB" id="A0A4R6JHR2"/>
<dbReference type="OrthoDB" id="3825408at2"/>
<comment type="caution">
    <text evidence="1">The sequence shown here is derived from an EMBL/GenBank/DDBJ whole genome shotgun (WGS) entry which is preliminary data.</text>
</comment>
<sequence>MSDSDEIFLALDEPLIAAAQRVADVLGLEYLGVMPRTGELQYKVRARTFDGWIGVFVGPNNYGPEPDEVQAMDGYPITVDVQSRNRKANQADETRLAFEELVAALPETPALLSHNMELLVAAYLPDAGTHRFEPGITLDDPDLETWRPWVRPTS</sequence>
<evidence type="ECO:0000313" key="1">
    <source>
        <dbReference type="EMBL" id="TDO35262.1"/>
    </source>
</evidence>
<accession>A0A4R6JHR2</accession>
<gene>
    <name evidence="1" type="ORF">EV643_12368</name>
</gene>
<reference evidence="1 2" key="1">
    <citation type="submission" date="2019-03" db="EMBL/GenBank/DDBJ databases">
        <title>Genomic Encyclopedia of Type Strains, Phase III (KMG-III): the genomes of soil and plant-associated and newly described type strains.</title>
        <authorList>
            <person name="Whitman W."/>
        </authorList>
    </citation>
    <scope>NUCLEOTIDE SEQUENCE [LARGE SCALE GENOMIC DNA]</scope>
    <source>
        <strain evidence="1 2">VKM Ac-2527</strain>
    </source>
</reference>
<evidence type="ECO:0000313" key="2">
    <source>
        <dbReference type="Proteomes" id="UP000295388"/>
    </source>
</evidence>